<dbReference type="EMBL" id="JAAAHW010003924">
    <property type="protein sequence ID" value="KAF9980005.1"/>
    <property type="molecule type" value="Genomic_DNA"/>
</dbReference>
<protein>
    <submittedName>
        <fullName evidence="1">Uncharacterized protein</fullName>
    </submittedName>
</protein>
<dbReference type="OrthoDB" id="2427805at2759"/>
<gene>
    <name evidence="1" type="ORF">BGZ65_005684</name>
</gene>
<proteinExistence type="predicted"/>
<comment type="caution">
    <text evidence="1">The sequence shown here is derived from an EMBL/GenBank/DDBJ whole genome shotgun (WGS) entry which is preliminary data.</text>
</comment>
<dbReference type="AlphaFoldDB" id="A0A9P6M8J8"/>
<sequence>MTALYECGLQRVAGTKYGDAMRARSSIKFLKETTWDLFRESRTILMQRVQDTHNRVFRGAARFLVSIPIYTGDRGFKTFEMKPAPGDSYVALYKDHPTYKLPSVLGNMRQHVQGIFHFLQSS</sequence>
<organism evidence="1 2">
    <name type="scientific">Modicella reniformis</name>
    <dbReference type="NCBI Taxonomy" id="1440133"/>
    <lineage>
        <taxon>Eukaryota</taxon>
        <taxon>Fungi</taxon>
        <taxon>Fungi incertae sedis</taxon>
        <taxon>Mucoromycota</taxon>
        <taxon>Mortierellomycotina</taxon>
        <taxon>Mortierellomycetes</taxon>
        <taxon>Mortierellales</taxon>
        <taxon>Mortierellaceae</taxon>
        <taxon>Modicella</taxon>
    </lineage>
</organism>
<feature type="non-terminal residue" evidence="1">
    <location>
        <position position="1"/>
    </location>
</feature>
<name>A0A9P6M8J8_9FUNG</name>
<reference evidence="1" key="1">
    <citation type="journal article" date="2020" name="Fungal Divers.">
        <title>Resolving the Mortierellaceae phylogeny through synthesis of multi-gene phylogenetics and phylogenomics.</title>
        <authorList>
            <person name="Vandepol N."/>
            <person name="Liber J."/>
            <person name="Desiro A."/>
            <person name="Na H."/>
            <person name="Kennedy M."/>
            <person name="Barry K."/>
            <person name="Grigoriev I.V."/>
            <person name="Miller A.N."/>
            <person name="O'Donnell K."/>
            <person name="Stajich J.E."/>
            <person name="Bonito G."/>
        </authorList>
    </citation>
    <scope>NUCLEOTIDE SEQUENCE</scope>
    <source>
        <strain evidence="1">MES-2147</strain>
    </source>
</reference>
<dbReference type="Proteomes" id="UP000749646">
    <property type="component" value="Unassembled WGS sequence"/>
</dbReference>
<accession>A0A9P6M8J8</accession>
<keyword evidence="2" id="KW-1185">Reference proteome</keyword>
<evidence type="ECO:0000313" key="1">
    <source>
        <dbReference type="EMBL" id="KAF9980005.1"/>
    </source>
</evidence>
<evidence type="ECO:0000313" key="2">
    <source>
        <dbReference type="Proteomes" id="UP000749646"/>
    </source>
</evidence>